<dbReference type="EMBL" id="CP001737">
    <property type="protein sequence ID" value="ACV78964.1"/>
    <property type="molecule type" value="Genomic_DNA"/>
</dbReference>
<evidence type="ECO:0000313" key="18">
    <source>
        <dbReference type="Proteomes" id="UP000002218"/>
    </source>
</evidence>
<feature type="binding site" description="axial binding residue" evidence="14">
    <location>
        <position position="410"/>
    </location>
    <ligand>
        <name>heme</name>
        <dbReference type="ChEBI" id="CHEBI:30413"/>
    </ligand>
    <ligandPart>
        <name>Fe</name>
        <dbReference type="ChEBI" id="CHEBI:18248"/>
    </ligandPart>
</feature>
<keyword evidence="2 13" id="KW-0813">Transport</keyword>
<dbReference type="PROSITE" id="PS51384">
    <property type="entry name" value="FAD_FR"/>
    <property type="match status" value="1"/>
</dbReference>
<evidence type="ECO:0000313" key="17">
    <source>
        <dbReference type="EMBL" id="ACV78964.1"/>
    </source>
</evidence>
<dbReference type="InterPro" id="IPR023173">
    <property type="entry name" value="NADPH_Cyt_P450_Rdtase_alpha"/>
</dbReference>
<dbReference type="Pfam" id="PF00175">
    <property type="entry name" value="NAD_binding_1"/>
    <property type="match status" value="1"/>
</dbReference>
<dbReference type="InterPro" id="IPR017927">
    <property type="entry name" value="FAD-bd_FR_type"/>
</dbReference>
<dbReference type="SUPFAM" id="SSF52343">
    <property type="entry name" value="Ferredoxin reductase-like, C-terminal NADP-linked domain"/>
    <property type="match status" value="1"/>
</dbReference>
<dbReference type="PRINTS" id="PR00371">
    <property type="entry name" value="FPNCR"/>
</dbReference>
<dbReference type="Gene3D" id="1.10.630.10">
    <property type="entry name" value="Cytochrome P450"/>
    <property type="match status" value="1"/>
</dbReference>
<dbReference type="InParanoid" id="C8X7L1"/>
<dbReference type="InterPro" id="IPR017938">
    <property type="entry name" value="Riboflavin_synthase-like_b-brl"/>
</dbReference>
<reference evidence="17 18" key="2">
    <citation type="journal article" date="2010" name="Stand. Genomic Sci.">
        <title>Complete genome sequence of Nakamurella multipartita type strain (Y-104).</title>
        <authorList>
            <person name="Tice H."/>
            <person name="Mayilraj S."/>
            <person name="Sims D."/>
            <person name="Lapidus A."/>
            <person name="Nolan M."/>
            <person name="Lucas S."/>
            <person name="Glavina Del Rio T."/>
            <person name="Copeland A."/>
            <person name="Cheng J.F."/>
            <person name="Meincke L."/>
            <person name="Bruce D."/>
            <person name="Goodwin L."/>
            <person name="Pitluck S."/>
            <person name="Ivanova N."/>
            <person name="Mavromatis K."/>
            <person name="Ovchinnikova G."/>
            <person name="Pati A."/>
            <person name="Chen A."/>
            <person name="Palaniappan K."/>
            <person name="Land M."/>
            <person name="Hauser L."/>
            <person name="Chang Y.J."/>
            <person name="Jeffries C.D."/>
            <person name="Detter J.C."/>
            <person name="Brettin T."/>
            <person name="Rohde M."/>
            <person name="Goker M."/>
            <person name="Bristow J."/>
            <person name="Eisen J.A."/>
            <person name="Markowitz V."/>
            <person name="Hugenholtz P."/>
            <person name="Kyrpides N.C."/>
            <person name="Klenk H.P."/>
            <person name="Chen F."/>
        </authorList>
    </citation>
    <scope>NUCLEOTIDE SEQUENCE [LARGE SCALE GENOMIC DNA]</scope>
    <source>
        <strain evidence="18">ATCC 700099 / DSM 44233 / CIP 104796 / JCM 9543 / NBRC 105858 / Y-104</strain>
    </source>
</reference>
<dbReference type="OrthoDB" id="4746309at2"/>
<keyword evidence="8 13" id="KW-0521">NADP</keyword>
<dbReference type="GO" id="GO:0005829">
    <property type="term" value="C:cytosol"/>
    <property type="evidence" value="ECO:0007669"/>
    <property type="project" value="TreeGrafter"/>
</dbReference>
<gene>
    <name evidence="17" type="ordered locus">Namu_2612</name>
</gene>
<dbReference type="Pfam" id="PF00067">
    <property type="entry name" value="p450"/>
    <property type="match status" value="1"/>
</dbReference>
<dbReference type="FunFam" id="1.10.630.10:FF:000040">
    <property type="entry name" value="Bifunctional cytochrome P450/NADPH--P450 reductase"/>
    <property type="match status" value="1"/>
</dbReference>
<dbReference type="GO" id="GO:0020037">
    <property type="term" value="F:heme binding"/>
    <property type="evidence" value="ECO:0007669"/>
    <property type="project" value="UniProtKB-UniRule"/>
</dbReference>
<keyword evidence="7 13" id="KW-0274">FAD</keyword>
<evidence type="ECO:0000256" key="8">
    <source>
        <dbReference type="ARBA" id="ARBA00022857"/>
    </source>
</evidence>
<dbReference type="GO" id="GO:0050660">
    <property type="term" value="F:flavin adenine dinucleotide binding"/>
    <property type="evidence" value="ECO:0007669"/>
    <property type="project" value="TreeGrafter"/>
</dbReference>
<keyword evidence="10 13" id="KW-0408">Iron</keyword>
<dbReference type="Gene3D" id="1.20.990.10">
    <property type="entry name" value="NADPH-cytochrome p450 Reductase, Chain A, domain 3"/>
    <property type="match status" value="1"/>
</dbReference>
<dbReference type="GO" id="GO:0005506">
    <property type="term" value="F:iron ion binding"/>
    <property type="evidence" value="ECO:0007669"/>
    <property type="project" value="UniProtKB-UniRule"/>
</dbReference>
<dbReference type="Proteomes" id="UP000002218">
    <property type="component" value="Chromosome"/>
</dbReference>
<evidence type="ECO:0000259" key="16">
    <source>
        <dbReference type="PROSITE" id="PS51384"/>
    </source>
</evidence>
<comment type="catalytic activity">
    <reaction evidence="12 13">
        <text>2 oxidized [cytochrome P450] + NADPH = 2 reduced [cytochrome P450] + NADP(+) + H(+)</text>
        <dbReference type="Rhea" id="RHEA:24040"/>
        <dbReference type="Rhea" id="RHEA-COMP:14627"/>
        <dbReference type="Rhea" id="RHEA-COMP:14628"/>
        <dbReference type="ChEBI" id="CHEBI:15378"/>
        <dbReference type="ChEBI" id="CHEBI:55376"/>
        <dbReference type="ChEBI" id="CHEBI:57783"/>
        <dbReference type="ChEBI" id="CHEBI:58349"/>
        <dbReference type="ChEBI" id="CHEBI:60344"/>
        <dbReference type="EC" id="1.6.2.4"/>
    </reaction>
</comment>
<dbReference type="HOGENOM" id="CLU_001570_7_0_11"/>
<dbReference type="Pfam" id="PF00258">
    <property type="entry name" value="Flavodoxin_1"/>
    <property type="match status" value="1"/>
</dbReference>
<dbReference type="InterPro" id="IPR039261">
    <property type="entry name" value="FNR_nucleotide-bd"/>
</dbReference>
<dbReference type="SUPFAM" id="SSF48264">
    <property type="entry name" value="Cytochrome P450"/>
    <property type="match status" value="1"/>
</dbReference>
<dbReference type="InterPro" id="IPR001094">
    <property type="entry name" value="Flavdoxin-like"/>
</dbReference>
<keyword evidence="6 13" id="KW-0479">Metal-binding</keyword>
<dbReference type="Pfam" id="PF00667">
    <property type="entry name" value="FAD_binding_1"/>
    <property type="match status" value="1"/>
</dbReference>
<evidence type="ECO:0000256" key="11">
    <source>
        <dbReference type="ARBA" id="ARBA00023033"/>
    </source>
</evidence>
<dbReference type="InterPro" id="IPR036396">
    <property type="entry name" value="Cyt_P450_sf"/>
</dbReference>
<evidence type="ECO:0000256" key="9">
    <source>
        <dbReference type="ARBA" id="ARBA00023002"/>
    </source>
</evidence>
<evidence type="ECO:0000256" key="14">
    <source>
        <dbReference type="PIRSR" id="PIRSR000209-1"/>
    </source>
</evidence>
<comment type="cofactor">
    <cofactor evidence="13 14">
        <name>heme</name>
        <dbReference type="ChEBI" id="CHEBI:30413"/>
    </cofactor>
</comment>
<dbReference type="PROSITE" id="PS50902">
    <property type="entry name" value="FLAVODOXIN_LIKE"/>
    <property type="match status" value="1"/>
</dbReference>
<feature type="domain" description="Flavodoxin-like" evidence="15">
    <location>
        <begin position="495"/>
        <end position="636"/>
    </location>
</feature>
<dbReference type="InterPro" id="IPR023206">
    <property type="entry name" value="Bifunctional_P450_P450_red"/>
</dbReference>
<dbReference type="eggNOG" id="COG2124">
    <property type="taxonomic scope" value="Bacteria"/>
</dbReference>
<sequence>MTEPITLDQLPGPRGLPLLGNLFDIDTHSPVDGFIAMAKEYGPIYRLTLPAGSRVMVSGADLVDQMCDDQKFDKKIGAGLKALQKSVAGSGLFTSDTADPMWHRAHNILMAPFSQQAMREYMPRMLDIAGQLMGKWSRLNPDEEVNVPVDMTSLTLDTIALCGFDYRFNSYYRDTQHPFVQAMVRVLTEAQRRATQPKIAQRLRIKANRQTQEDQEFMKNLVQGLVEDRRRQGDQADNTDLLGRMLTGRDKNGEGLPDENIIAQCLTFLVAGHETTSGLLSFAIYYLIKHPEFAERARAEVDEVLGDDAEPSYDQVRRLTYVAQVLDETLRMWPTAPIFTRAPFEDTLLGGKYAIPAGTAMSVVIPSLHRDRSVWGDSADEFDPDHFSAERKAALPPNAYKPFGTGMRSCIGRQFALQEATLVLGMLLQRFQFVDHRNYQLHTKTTLTVKPDEFFIKVKLRPGRALVHRETAAAAATAAPAAVARPAVAGHGTPLTVLFGSNLGTAEGIATKLAREGTERGFDVTLAPLDEHVGQVPANGALIVVSASYNGMPPENAEDFVAWMRDPSLPSDAFAGLSFTVFGCGDTDWASTYQAVPTLLDTELERHGATRVHPRGAGDAHADFDDQYRSWHAGLWADLATALGLPATAAEPAAAGPRLSITIVNRQLANPVVLSYEAQAARVTENRELTLTDPASPGARSTRHLQVTLPEGVEYRAGDHLGVLPRNGIDLIRRVMFRFALDAGMYLTIIPNSGTHTHLPTDEQTPLLGVLGSCVELQATATRADIEVLAEYTDDPAQRAELQALLGDDEQSRTRYREQVSGPNLSVLDLLERYPDCAIPFAVYLDLLPALQPRYYSISSSPLVSPAECTITAGVLRAPAAGRDHEFAGVCSNYLASMAPNSTIFAFRREPTIPFRPPADPTIPMIMIAAGTGLAPFRGFLQERAVQKERGEPVAPSLLFFGCRYPDQFLYADELADSEKTADVRVYTAFSRQPVEGRRYAQHEMLAHQDEIWDLIGQGASIFVCGNARTLAPGVRAALTQISASKTGQSADDADTWLAGLRSEKRFLEDIWGAG</sequence>
<dbReference type="Gene3D" id="3.40.50.360">
    <property type="match status" value="1"/>
</dbReference>
<keyword evidence="9 13" id="KW-0560">Oxidoreductase</keyword>
<dbReference type="InterPro" id="IPR001709">
    <property type="entry name" value="Flavoprot_Pyr_Nucl_cyt_Rdtase"/>
</dbReference>
<dbReference type="InterPro" id="IPR001433">
    <property type="entry name" value="OxRdtase_FAD/NAD-bd"/>
</dbReference>
<evidence type="ECO:0000256" key="12">
    <source>
        <dbReference type="ARBA" id="ARBA00049342"/>
    </source>
</evidence>
<evidence type="ECO:0000256" key="6">
    <source>
        <dbReference type="ARBA" id="ARBA00022723"/>
    </source>
</evidence>
<evidence type="ECO:0000256" key="3">
    <source>
        <dbReference type="ARBA" id="ARBA00022617"/>
    </source>
</evidence>
<evidence type="ECO:0000256" key="13">
    <source>
        <dbReference type="PIRNR" id="PIRNR000209"/>
    </source>
</evidence>
<name>C8X7L1_NAKMY</name>
<dbReference type="InterPro" id="IPR017972">
    <property type="entry name" value="Cyt_P450_CS"/>
</dbReference>
<keyword evidence="3 13" id="KW-0349">Heme</keyword>
<accession>C8X7L1</accession>
<keyword evidence="13" id="KW-0249">Electron transport</keyword>
<organism evidence="17 18">
    <name type="scientific">Nakamurella multipartita (strain ATCC 700099 / DSM 44233 / CIP 104796 / JCM 9543 / NBRC 105858 / Y-104)</name>
    <name type="common">Microsphaera multipartita</name>
    <dbReference type="NCBI Taxonomy" id="479431"/>
    <lineage>
        <taxon>Bacteria</taxon>
        <taxon>Bacillati</taxon>
        <taxon>Actinomycetota</taxon>
        <taxon>Actinomycetes</taxon>
        <taxon>Nakamurellales</taxon>
        <taxon>Nakamurellaceae</taxon>
        <taxon>Nakamurella</taxon>
    </lineage>
</organism>
<dbReference type="CDD" id="cd11068">
    <property type="entry name" value="CYP120A1"/>
    <property type="match status" value="1"/>
</dbReference>
<comment type="similarity">
    <text evidence="1 13">In the N-terminal section; belongs to the cytochrome P450 family.</text>
</comment>
<dbReference type="PRINTS" id="PR00369">
    <property type="entry name" value="FLAVODOXIN"/>
</dbReference>
<dbReference type="GO" id="GO:0070330">
    <property type="term" value="F:aromatase activity"/>
    <property type="evidence" value="ECO:0007669"/>
    <property type="project" value="UniProtKB-UniRule"/>
</dbReference>
<dbReference type="STRING" id="479431.Namu_2612"/>
<dbReference type="EC" id="1.6.2.4" evidence="13"/>
<proteinExistence type="inferred from homology"/>
<comment type="catalytic activity">
    <reaction evidence="13">
        <text>an organic molecule + reduced [NADPH--hemoprotein reductase] + O2 = an alcohol + oxidized [NADPH--hemoprotein reductase] + H2O + H(+)</text>
        <dbReference type="Rhea" id="RHEA:17149"/>
        <dbReference type="Rhea" id="RHEA-COMP:11964"/>
        <dbReference type="Rhea" id="RHEA-COMP:11965"/>
        <dbReference type="ChEBI" id="CHEBI:15377"/>
        <dbReference type="ChEBI" id="CHEBI:15378"/>
        <dbReference type="ChEBI" id="CHEBI:15379"/>
        <dbReference type="ChEBI" id="CHEBI:30879"/>
        <dbReference type="ChEBI" id="CHEBI:57618"/>
        <dbReference type="ChEBI" id="CHEBI:58210"/>
        <dbReference type="ChEBI" id="CHEBI:142491"/>
        <dbReference type="EC" id="1.14.14.1"/>
    </reaction>
</comment>
<dbReference type="Gene3D" id="3.40.50.80">
    <property type="entry name" value="Nucleotide-binding domain of ferredoxin-NADP reductase (FNR) module"/>
    <property type="match status" value="1"/>
</dbReference>
<comment type="cofactor">
    <cofactor evidence="13">
        <name>FAD</name>
        <dbReference type="ChEBI" id="CHEBI:57692"/>
    </cofactor>
    <cofactor evidence="13">
        <name>FMN</name>
        <dbReference type="ChEBI" id="CHEBI:58210"/>
    </cofactor>
</comment>
<dbReference type="PIRSF" id="PIRSF000209">
    <property type="entry name" value="Bifunctional_P450_P450R"/>
    <property type="match status" value="1"/>
</dbReference>
<dbReference type="AlphaFoldDB" id="C8X7L1"/>
<dbReference type="GO" id="GO:0003958">
    <property type="term" value="F:NADPH-hemoprotein reductase activity"/>
    <property type="evidence" value="ECO:0007669"/>
    <property type="project" value="UniProtKB-UniRule"/>
</dbReference>
<dbReference type="KEGG" id="nml:Namu_2612"/>
<dbReference type="eggNOG" id="COG0369">
    <property type="taxonomic scope" value="Bacteria"/>
</dbReference>
<feature type="domain" description="FAD-binding FR-type" evidence="16">
    <location>
        <begin position="676"/>
        <end position="918"/>
    </location>
</feature>
<dbReference type="PANTHER" id="PTHR19384">
    <property type="entry name" value="NITRIC OXIDE SYNTHASE-RELATED"/>
    <property type="match status" value="1"/>
</dbReference>
<dbReference type="CDD" id="cd06206">
    <property type="entry name" value="bifunctional_CYPOR"/>
    <property type="match status" value="1"/>
</dbReference>
<keyword evidence="11 13" id="KW-0503">Monooxygenase</keyword>
<protein>
    <recommendedName>
        <fullName evidence="13">Bifunctional cytochrome P450/NADPH--P450 reductase</fullName>
    </recommendedName>
    <domain>
        <recommendedName>
            <fullName evidence="13">Cytochrome P450</fullName>
            <ecNumber evidence="13">1.14.14.1</ecNumber>
        </recommendedName>
    </domain>
    <domain>
        <recommendedName>
            <fullName evidence="13">NADPH--cytochrome P450 reductase</fullName>
            <ecNumber evidence="13">1.6.2.4</ecNumber>
        </recommendedName>
    </domain>
</protein>
<keyword evidence="18" id="KW-1185">Reference proteome</keyword>
<evidence type="ECO:0000256" key="4">
    <source>
        <dbReference type="ARBA" id="ARBA00022630"/>
    </source>
</evidence>
<dbReference type="InterPro" id="IPR008254">
    <property type="entry name" value="Flavodoxin/NO_synth"/>
</dbReference>
<dbReference type="PROSITE" id="PS00086">
    <property type="entry name" value="CYTOCHROME_P450"/>
    <property type="match status" value="1"/>
</dbReference>
<keyword evidence="5 13" id="KW-0288">FMN</keyword>
<evidence type="ECO:0000256" key="2">
    <source>
        <dbReference type="ARBA" id="ARBA00022448"/>
    </source>
</evidence>
<dbReference type="GO" id="GO:0010181">
    <property type="term" value="F:FMN binding"/>
    <property type="evidence" value="ECO:0007669"/>
    <property type="project" value="UniProtKB-UniRule"/>
</dbReference>
<dbReference type="InterPro" id="IPR001128">
    <property type="entry name" value="Cyt_P450"/>
</dbReference>
<dbReference type="SUPFAM" id="SSF52218">
    <property type="entry name" value="Flavoproteins"/>
    <property type="match status" value="1"/>
</dbReference>
<evidence type="ECO:0000259" key="15">
    <source>
        <dbReference type="PROSITE" id="PS50902"/>
    </source>
</evidence>
<dbReference type="RefSeq" id="WP_015747845.1">
    <property type="nucleotide sequence ID" value="NC_013235.1"/>
</dbReference>
<dbReference type="InterPro" id="IPR029039">
    <property type="entry name" value="Flavoprotein-like_sf"/>
</dbReference>
<dbReference type="InterPro" id="IPR003097">
    <property type="entry name" value="CysJ-like_FAD-binding"/>
</dbReference>
<evidence type="ECO:0000256" key="10">
    <source>
        <dbReference type="ARBA" id="ARBA00023004"/>
    </source>
</evidence>
<dbReference type="SUPFAM" id="SSF63380">
    <property type="entry name" value="Riboflavin synthase domain-like"/>
    <property type="match status" value="1"/>
</dbReference>
<dbReference type="PANTHER" id="PTHR19384:SF17">
    <property type="entry name" value="NADPH--CYTOCHROME P450 REDUCTASE"/>
    <property type="match status" value="1"/>
</dbReference>
<dbReference type="Gene3D" id="2.40.30.10">
    <property type="entry name" value="Translation factors"/>
    <property type="match status" value="2"/>
</dbReference>
<evidence type="ECO:0000256" key="5">
    <source>
        <dbReference type="ARBA" id="ARBA00022643"/>
    </source>
</evidence>
<reference evidence="18" key="1">
    <citation type="submission" date="2009-09" db="EMBL/GenBank/DDBJ databases">
        <title>The complete genome of Nakamurella multipartita DSM 44233.</title>
        <authorList>
            <consortium name="US DOE Joint Genome Institute (JGI-PGF)"/>
            <person name="Lucas S."/>
            <person name="Copeland A."/>
            <person name="Lapidus A."/>
            <person name="Glavina del Rio T."/>
            <person name="Dalin E."/>
            <person name="Tice H."/>
            <person name="Bruce D."/>
            <person name="Goodwin L."/>
            <person name="Pitluck S."/>
            <person name="Kyrpides N."/>
            <person name="Mavromatis K."/>
            <person name="Ivanova N."/>
            <person name="Ovchinnikova G."/>
            <person name="Sims D."/>
            <person name="Meincke L."/>
            <person name="Brettin T."/>
            <person name="Detter J.C."/>
            <person name="Han C."/>
            <person name="Larimer F."/>
            <person name="Land M."/>
            <person name="Hauser L."/>
            <person name="Markowitz V."/>
            <person name="Cheng J.-F."/>
            <person name="Hugenholtz P."/>
            <person name="Woyke T."/>
            <person name="Wu D."/>
            <person name="Klenk H.-P."/>
            <person name="Eisen J.A."/>
        </authorList>
    </citation>
    <scope>NUCLEOTIDE SEQUENCE [LARGE SCALE GENOMIC DNA]</scope>
    <source>
        <strain evidence="18">ATCC 700099 / DSM 44233 / CIP 104796 / JCM 9543 / NBRC 105858 / Y-104</strain>
    </source>
</reference>
<dbReference type="EC" id="1.14.14.1" evidence="13"/>
<evidence type="ECO:0000256" key="1">
    <source>
        <dbReference type="ARBA" id="ARBA00010018"/>
    </source>
</evidence>
<evidence type="ECO:0000256" key="7">
    <source>
        <dbReference type="ARBA" id="ARBA00022827"/>
    </source>
</evidence>
<keyword evidence="4 13" id="KW-0285">Flavoprotein</keyword>